<dbReference type="GO" id="GO:0008270">
    <property type="term" value="F:zinc ion binding"/>
    <property type="evidence" value="ECO:0007669"/>
    <property type="project" value="UniProtKB-KW"/>
</dbReference>
<dbReference type="InParanoid" id="A0A218Z7J2"/>
<dbReference type="InterPro" id="IPR025829">
    <property type="entry name" value="Zn_knuckle_CX2CX3GHX4C"/>
</dbReference>
<proteinExistence type="predicted"/>
<sequence length="517" mass="59924">MWPSSEEYFDNSNDRSTLSTDRTRCYTGFRVSRRGGFSQDEVVQEVSQWKREQDLFDNKLHRDVLMESEISKSFEEYTKDLQERRQPKKTDTYSERKPVDRMVGGHDIYRPLGSIIERREENIRLDGSWRHMKEALYQERYRDESRGDNFGRDGSFEMCERKRTDQYKFDGPPPANYICKRCSERGHHLQVCPTNMDPDFDRSPNDKYRCEICHTRGDHFKSLCPKNGDPYSIIQKRKARGIKTPTSKKTKSRILENRDIVSDTLRDSESLCSRVISRAESSYGLSSISPPYSYSPTPSGRKLEILQSLQNVEDSKQRLFREQSDELVGMIQETTIKRSGNTKRARSGDGSRSSGTDSPADSAYARKTRKTDSQGMGTIPKEDLDMAGMMVRAFRKRDQDCESDDTSMTSEEHVDTNGHYAADSTSRKPTFTLRPNENSSESVDLYESEGDNSDEMYKDGLNMKPIMKYSPFVQYLVLRRPETREVVNHVGKRKTAQDMWKQTDLERAKRAKAMRDT</sequence>
<feature type="compositionally biased region" description="Polar residues" evidence="4">
    <location>
        <begin position="10"/>
        <end position="20"/>
    </location>
</feature>
<keyword evidence="2" id="KW-0863">Zinc-finger</keyword>
<dbReference type="EMBL" id="MZNU01000176">
    <property type="protein sequence ID" value="OWP03580.1"/>
    <property type="molecule type" value="Genomic_DNA"/>
</dbReference>
<feature type="region of interest" description="Disordered" evidence="4">
    <location>
        <begin position="488"/>
        <end position="517"/>
    </location>
</feature>
<feature type="domain" description="Zinc knuckle CX2CX3GHX4C" evidence="5">
    <location>
        <begin position="174"/>
        <end position="194"/>
    </location>
</feature>
<accession>A0A218Z7J2</accession>
<gene>
    <name evidence="6" type="ORF">B2J93_7598</name>
</gene>
<feature type="compositionally biased region" description="Basic and acidic residues" evidence="4">
    <location>
        <begin position="501"/>
        <end position="517"/>
    </location>
</feature>
<evidence type="ECO:0000256" key="2">
    <source>
        <dbReference type="ARBA" id="ARBA00022771"/>
    </source>
</evidence>
<comment type="caution">
    <text evidence="6">The sequence shown here is derived from an EMBL/GenBank/DDBJ whole genome shotgun (WGS) entry which is preliminary data.</text>
</comment>
<feature type="region of interest" description="Disordered" evidence="4">
    <location>
        <begin position="331"/>
        <end position="385"/>
    </location>
</feature>
<keyword evidence="7" id="KW-1185">Reference proteome</keyword>
<evidence type="ECO:0000313" key="7">
    <source>
        <dbReference type="Proteomes" id="UP000242519"/>
    </source>
</evidence>
<feature type="region of interest" description="Disordered" evidence="4">
    <location>
        <begin position="77"/>
        <end position="96"/>
    </location>
</feature>
<dbReference type="Pfam" id="PF13696">
    <property type="entry name" value="zf-CCHC_2"/>
    <property type="match status" value="1"/>
</dbReference>
<feature type="compositionally biased region" description="Low complexity" evidence="4">
    <location>
        <begin position="348"/>
        <end position="358"/>
    </location>
</feature>
<reference evidence="6 7" key="1">
    <citation type="submission" date="2017-04" db="EMBL/GenBank/DDBJ databases">
        <title>Draft genome sequence of Marssonina coronaria NL1: causal agent of apple blotch.</title>
        <authorList>
            <person name="Cheng Q."/>
        </authorList>
    </citation>
    <scope>NUCLEOTIDE SEQUENCE [LARGE SCALE GENOMIC DNA]</scope>
    <source>
        <strain evidence="6 7">NL1</strain>
    </source>
</reference>
<keyword evidence="1" id="KW-0479">Metal-binding</keyword>
<keyword evidence="3" id="KW-0862">Zinc</keyword>
<evidence type="ECO:0000259" key="5">
    <source>
        <dbReference type="Pfam" id="PF13696"/>
    </source>
</evidence>
<dbReference type="AlphaFoldDB" id="A0A218Z7J2"/>
<evidence type="ECO:0000313" key="6">
    <source>
        <dbReference type="EMBL" id="OWP03580.1"/>
    </source>
</evidence>
<feature type="region of interest" description="Disordered" evidence="4">
    <location>
        <begin position="1"/>
        <end position="21"/>
    </location>
</feature>
<dbReference type="Gene3D" id="4.10.60.10">
    <property type="entry name" value="Zinc finger, CCHC-type"/>
    <property type="match status" value="1"/>
</dbReference>
<evidence type="ECO:0000256" key="4">
    <source>
        <dbReference type="SAM" id="MobiDB-lite"/>
    </source>
</evidence>
<protein>
    <recommendedName>
        <fullName evidence="5">Zinc knuckle CX2CX3GHX4C domain-containing protein</fullName>
    </recommendedName>
</protein>
<dbReference type="STRING" id="503106.A0A218Z7J2"/>
<name>A0A218Z7J2_9HELO</name>
<organism evidence="6 7">
    <name type="scientific">Diplocarpon coronariae</name>
    <dbReference type="NCBI Taxonomy" id="2795749"/>
    <lineage>
        <taxon>Eukaryota</taxon>
        <taxon>Fungi</taxon>
        <taxon>Dikarya</taxon>
        <taxon>Ascomycota</taxon>
        <taxon>Pezizomycotina</taxon>
        <taxon>Leotiomycetes</taxon>
        <taxon>Helotiales</taxon>
        <taxon>Drepanopezizaceae</taxon>
        <taxon>Diplocarpon</taxon>
    </lineage>
</organism>
<dbReference type="OrthoDB" id="444325at2759"/>
<feature type="region of interest" description="Disordered" evidence="4">
    <location>
        <begin position="397"/>
        <end position="452"/>
    </location>
</feature>
<dbReference type="Proteomes" id="UP000242519">
    <property type="component" value="Unassembled WGS sequence"/>
</dbReference>
<feature type="compositionally biased region" description="Polar residues" evidence="4">
    <location>
        <begin position="423"/>
        <end position="442"/>
    </location>
</feature>
<evidence type="ECO:0000256" key="1">
    <source>
        <dbReference type="ARBA" id="ARBA00022723"/>
    </source>
</evidence>
<evidence type="ECO:0000256" key="3">
    <source>
        <dbReference type="ARBA" id="ARBA00022833"/>
    </source>
</evidence>